<comment type="caution">
    <text evidence="1">The sequence shown here is derived from an EMBL/GenBank/DDBJ whole genome shotgun (WGS) entry which is preliminary data.</text>
</comment>
<sequence>MVKLINSSDIDKDVAISQSLIIIMLLQSLSSPYQLASYSQLSLLSCQQSPVYWDEDHIKPAEESETEMDDVDDELAQLLLAQTSVPPSPSMLLLTQDQSPCYC</sequence>
<evidence type="ECO:0000313" key="2">
    <source>
        <dbReference type="Proteomes" id="UP000276133"/>
    </source>
</evidence>
<keyword evidence="2" id="KW-1185">Reference proteome</keyword>
<proteinExistence type="predicted"/>
<name>A0A3M7T7E7_BRAPC</name>
<protein>
    <submittedName>
        <fullName evidence="1">Uncharacterized protein</fullName>
    </submittedName>
</protein>
<organism evidence="1 2">
    <name type="scientific">Brachionus plicatilis</name>
    <name type="common">Marine rotifer</name>
    <name type="synonym">Brachionus muelleri</name>
    <dbReference type="NCBI Taxonomy" id="10195"/>
    <lineage>
        <taxon>Eukaryota</taxon>
        <taxon>Metazoa</taxon>
        <taxon>Spiralia</taxon>
        <taxon>Gnathifera</taxon>
        <taxon>Rotifera</taxon>
        <taxon>Eurotatoria</taxon>
        <taxon>Monogononta</taxon>
        <taxon>Pseudotrocha</taxon>
        <taxon>Ploima</taxon>
        <taxon>Brachionidae</taxon>
        <taxon>Brachionus</taxon>
    </lineage>
</organism>
<evidence type="ECO:0000313" key="1">
    <source>
        <dbReference type="EMBL" id="RNA43901.1"/>
    </source>
</evidence>
<accession>A0A3M7T7E7</accession>
<dbReference type="AlphaFoldDB" id="A0A3M7T7E7"/>
<gene>
    <name evidence="1" type="ORF">BpHYR1_026160</name>
</gene>
<dbReference type="Proteomes" id="UP000276133">
    <property type="component" value="Unassembled WGS sequence"/>
</dbReference>
<dbReference type="EMBL" id="REGN01000173">
    <property type="protein sequence ID" value="RNA43901.1"/>
    <property type="molecule type" value="Genomic_DNA"/>
</dbReference>
<reference evidence="1 2" key="1">
    <citation type="journal article" date="2018" name="Sci. Rep.">
        <title>Genomic signatures of local adaptation to the degree of environmental predictability in rotifers.</title>
        <authorList>
            <person name="Franch-Gras L."/>
            <person name="Hahn C."/>
            <person name="Garcia-Roger E.M."/>
            <person name="Carmona M.J."/>
            <person name="Serra M."/>
            <person name="Gomez A."/>
        </authorList>
    </citation>
    <scope>NUCLEOTIDE SEQUENCE [LARGE SCALE GENOMIC DNA]</scope>
    <source>
        <strain evidence="1">HYR1</strain>
    </source>
</reference>